<dbReference type="Proteomes" id="UP001516400">
    <property type="component" value="Unassembled WGS sequence"/>
</dbReference>
<organism evidence="1 2">
    <name type="scientific">Cryptolaemus montrouzieri</name>
    <dbReference type="NCBI Taxonomy" id="559131"/>
    <lineage>
        <taxon>Eukaryota</taxon>
        <taxon>Metazoa</taxon>
        <taxon>Ecdysozoa</taxon>
        <taxon>Arthropoda</taxon>
        <taxon>Hexapoda</taxon>
        <taxon>Insecta</taxon>
        <taxon>Pterygota</taxon>
        <taxon>Neoptera</taxon>
        <taxon>Endopterygota</taxon>
        <taxon>Coleoptera</taxon>
        <taxon>Polyphaga</taxon>
        <taxon>Cucujiformia</taxon>
        <taxon>Coccinelloidea</taxon>
        <taxon>Coccinellidae</taxon>
        <taxon>Scymninae</taxon>
        <taxon>Scymnini</taxon>
        <taxon>Cryptolaemus</taxon>
    </lineage>
</organism>
<reference evidence="1 2" key="1">
    <citation type="journal article" date="2021" name="BMC Biol.">
        <title>Horizontally acquired antibacterial genes associated with adaptive radiation of ladybird beetles.</title>
        <authorList>
            <person name="Li H.S."/>
            <person name="Tang X.F."/>
            <person name="Huang Y.H."/>
            <person name="Xu Z.Y."/>
            <person name="Chen M.L."/>
            <person name="Du X.Y."/>
            <person name="Qiu B.Y."/>
            <person name="Chen P.T."/>
            <person name="Zhang W."/>
            <person name="Slipinski A."/>
            <person name="Escalona H.E."/>
            <person name="Waterhouse R.M."/>
            <person name="Zwick A."/>
            <person name="Pang H."/>
        </authorList>
    </citation>
    <scope>NUCLEOTIDE SEQUENCE [LARGE SCALE GENOMIC DNA]</scope>
    <source>
        <strain evidence="1">SYSU2018</strain>
    </source>
</reference>
<feature type="non-terminal residue" evidence="1">
    <location>
        <position position="1"/>
    </location>
</feature>
<dbReference type="AlphaFoldDB" id="A0ABD2MTU0"/>
<evidence type="ECO:0000313" key="2">
    <source>
        <dbReference type="Proteomes" id="UP001516400"/>
    </source>
</evidence>
<sequence length="50" mass="5888">EKEEFDREHNNCNVHKKVRAVVGLYNKKITDTMVDFTGKTTIDEQDIFET</sequence>
<accession>A0ABD2MTU0</accession>
<keyword evidence="2" id="KW-1185">Reference proteome</keyword>
<dbReference type="EMBL" id="JABFTP020000021">
    <property type="protein sequence ID" value="KAL3269747.1"/>
    <property type="molecule type" value="Genomic_DNA"/>
</dbReference>
<evidence type="ECO:0000313" key="1">
    <source>
        <dbReference type="EMBL" id="KAL3269747.1"/>
    </source>
</evidence>
<proteinExistence type="predicted"/>
<comment type="caution">
    <text evidence="1">The sequence shown here is derived from an EMBL/GenBank/DDBJ whole genome shotgun (WGS) entry which is preliminary data.</text>
</comment>
<protein>
    <submittedName>
        <fullName evidence="1">Uncharacterized protein</fullName>
    </submittedName>
</protein>
<name>A0ABD2MTU0_9CUCU</name>
<gene>
    <name evidence="1" type="ORF">HHI36_008807</name>
</gene>